<evidence type="ECO:0000256" key="6">
    <source>
        <dbReference type="ARBA" id="ARBA00022833"/>
    </source>
</evidence>
<dbReference type="Pfam" id="PF01751">
    <property type="entry name" value="Toprim"/>
    <property type="match status" value="1"/>
</dbReference>
<evidence type="ECO:0000259" key="16">
    <source>
        <dbReference type="PROSITE" id="PS50880"/>
    </source>
</evidence>
<comment type="catalytic activity">
    <reaction evidence="1">
        <text>ATP-independent breakage of single-stranded DNA, followed by passage and rejoining.</text>
        <dbReference type="EC" id="5.6.2.1"/>
    </reaction>
</comment>
<protein>
    <recommendedName>
        <fullName evidence="3">DNA topoisomerase</fullName>
        <ecNumber evidence="3">5.6.2.1</ecNumber>
    </recommendedName>
    <alternativeName>
        <fullName evidence="14">Omega-protein</fullName>
    </alternativeName>
    <alternativeName>
        <fullName evidence="13">Relaxing enzyme</fullName>
    </alternativeName>
    <alternativeName>
        <fullName evidence="11">Swivelase</fullName>
    </alternativeName>
    <alternativeName>
        <fullName evidence="12">Untwisting enzyme</fullName>
    </alternativeName>
</protein>
<feature type="compositionally biased region" description="Basic and acidic residues" evidence="15">
    <location>
        <begin position="395"/>
        <end position="408"/>
    </location>
</feature>
<comment type="caution">
    <text evidence="18">The sequence shown here is derived from an EMBL/GenBank/DDBJ whole genome shotgun (WGS) entry which is preliminary data.</text>
</comment>
<dbReference type="Gene3D" id="1.10.290.10">
    <property type="entry name" value="Topoisomerase I, domain 4"/>
    <property type="match status" value="1"/>
</dbReference>
<dbReference type="Gene3D" id="2.70.20.10">
    <property type="entry name" value="Topoisomerase I, domain 3"/>
    <property type="match status" value="1"/>
</dbReference>
<sequence>HIADLPQKALGVDVDHDFEPTYVLLPDKKKIIDEILAVARKADTIFLAPDPDREGEAIAWHLARYITASKKKIFRVMFHELTPQAVSQAFAQPGHIDTKKVSAQQARRILDRLVGYKVSPLLWRKVKSGLSAGRVQSVALRLICEREREIQAFIPVEYWILTAHLEAETPPCFTAKLVKYNDQKIELKNAAQADKIYRELKEEKDYRVSKVTSFQRQKKPSAPFITSTLQQDASRRFRFPAIKTMSLAQKLYEGKKLGPQGNIGLITYMRTDSVRISADFIEQIRSYIQQNLGSPYLPQKGQHYKNKMTAQDAHEAIRPTAIERTPQTIKPYLTDDEFKLYNLIWRRTVASQMKAALFAQTSVEIRAARYTFLARGSVMQFDGFLRVYVEEVDENRTQKGKSGPETKHLPPLTRGDPLQLLKLEKRQHFTQPPPRYTEASLIQALEKKGIGRPSTYASIMGKIRNHNYTHLEKNYFVPNELGFVVIDLLVHNFPALFSVDFTAAMEEKLDQIEAGRTEWRKTISNFYHPFVQELHHAFRNVKKIRLSPQKDEDLSETDPVCPKCGTPLILKSGTRGQFLACPGFPKCRYTASVSKKTTVVTPPDRDTKKPVLDETHTATNLNRGEASATLEIPCPQRGCSGSLRQRATKTGQLFYGCSHYPDCKMALWQQPIEIKCPRCRGNFAQFRKRKNLEQYTCIIPECQFQWSTT</sequence>
<dbReference type="HAMAP" id="MF_00952">
    <property type="entry name" value="Topoisom_1_prok"/>
    <property type="match status" value="1"/>
</dbReference>
<keyword evidence="7" id="KW-0460">Magnesium</keyword>
<feature type="region of interest" description="Disordered" evidence="15">
    <location>
        <begin position="395"/>
        <end position="414"/>
    </location>
</feature>
<evidence type="ECO:0000256" key="3">
    <source>
        <dbReference type="ARBA" id="ARBA00012891"/>
    </source>
</evidence>
<dbReference type="PANTHER" id="PTHR42785">
    <property type="entry name" value="DNA TOPOISOMERASE, TYPE IA, CORE"/>
    <property type="match status" value="1"/>
</dbReference>
<dbReference type="SMART" id="SM00493">
    <property type="entry name" value="TOPRIM"/>
    <property type="match status" value="1"/>
</dbReference>
<evidence type="ECO:0000256" key="5">
    <source>
        <dbReference type="ARBA" id="ARBA00022771"/>
    </source>
</evidence>
<dbReference type="InterPro" id="IPR013497">
    <property type="entry name" value="Topo_IA_cen"/>
</dbReference>
<keyword evidence="5" id="KW-0863">Zinc-finger</keyword>
<dbReference type="Gene3D" id="1.10.460.10">
    <property type="entry name" value="Topoisomerase I, domain 2"/>
    <property type="match status" value="1"/>
</dbReference>
<evidence type="ECO:0000256" key="1">
    <source>
        <dbReference type="ARBA" id="ARBA00000213"/>
    </source>
</evidence>
<evidence type="ECO:0000256" key="2">
    <source>
        <dbReference type="ARBA" id="ARBA00009446"/>
    </source>
</evidence>
<evidence type="ECO:0000256" key="15">
    <source>
        <dbReference type="SAM" id="MobiDB-lite"/>
    </source>
</evidence>
<dbReference type="InterPro" id="IPR003601">
    <property type="entry name" value="Topo_IA_2"/>
</dbReference>
<dbReference type="InterPro" id="IPR003602">
    <property type="entry name" value="Topo_IA_DNA-bd_dom"/>
</dbReference>
<dbReference type="PROSITE" id="PS52039">
    <property type="entry name" value="TOPO_IA_2"/>
    <property type="match status" value="1"/>
</dbReference>
<accession>A0ABV6Z5Y6</accession>
<keyword evidence="8" id="KW-0799">Topoisomerase</keyword>
<reference evidence="18 19" key="1">
    <citation type="submission" date="2024-09" db="EMBL/GenBank/DDBJ databases">
        <title>Laminarin stimulates single cell rates of sulfate reduction while oxygen inhibits transcriptomic activity in coastal marine sediment.</title>
        <authorList>
            <person name="Lindsay M."/>
            <person name="Orcutt B."/>
            <person name="Emerson D."/>
            <person name="Stepanauskas R."/>
            <person name="D'Angelo T."/>
        </authorList>
    </citation>
    <scope>NUCLEOTIDE SEQUENCE [LARGE SCALE GENOMIC DNA]</scope>
    <source>
        <strain evidence="18">SAG AM-311-K15</strain>
    </source>
</reference>
<keyword evidence="9" id="KW-0238">DNA-binding</keyword>
<dbReference type="Pfam" id="PF01396">
    <property type="entry name" value="Zn_ribbon_Top1"/>
    <property type="match status" value="3"/>
</dbReference>
<evidence type="ECO:0000313" key="19">
    <source>
        <dbReference type="Proteomes" id="UP001594351"/>
    </source>
</evidence>
<dbReference type="InterPro" id="IPR013824">
    <property type="entry name" value="Topo_IA_cen_sub1"/>
</dbReference>
<evidence type="ECO:0000256" key="11">
    <source>
        <dbReference type="ARBA" id="ARBA00030003"/>
    </source>
</evidence>
<dbReference type="PROSITE" id="PS00396">
    <property type="entry name" value="TOPO_IA_1"/>
    <property type="match status" value="1"/>
</dbReference>
<feature type="domain" description="Toprim" evidence="16">
    <location>
        <begin position="1"/>
        <end position="81"/>
    </location>
</feature>
<dbReference type="InterPro" id="IPR006171">
    <property type="entry name" value="TOPRIM_dom"/>
</dbReference>
<dbReference type="EC" id="5.6.2.1" evidence="3"/>
<evidence type="ECO:0000256" key="7">
    <source>
        <dbReference type="ARBA" id="ARBA00022842"/>
    </source>
</evidence>
<dbReference type="SUPFAM" id="SSF57783">
    <property type="entry name" value="Zinc beta-ribbon"/>
    <property type="match status" value="1"/>
</dbReference>
<evidence type="ECO:0000256" key="14">
    <source>
        <dbReference type="ARBA" id="ARBA00032877"/>
    </source>
</evidence>
<organism evidence="18 19">
    <name type="scientific">candidate division CSSED10-310 bacterium</name>
    <dbReference type="NCBI Taxonomy" id="2855610"/>
    <lineage>
        <taxon>Bacteria</taxon>
        <taxon>Bacteria division CSSED10-310</taxon>
    </lineage>
</organism>
<feature type="domain" description="Topo IA-type catalytic" evidence="17">
    <location>
        <begin position="97"/>
        <end position="534"/>
    </location>
</feature>
<dbReference type="Proteomes" id="UP001594351">
    <property type="component" value="Unassembled WGS sequence"/>
</dbReference>
<dbReference type="SUPFAM" id="SSF56712">
    <property type="entry name" value="Prokaryotic type I DNA topoisomerase"/>
    <property type="match status" value="1"/>
</dbReference>
<dbReference type="EMBL" id="JBHPBY010000625">
    <property type="protein sequence ID" value="MFC1853855.1"/>
    <property type="molecule type" value="Genomic_DNA"/>
</dbReference>
<dbReference type="InterPro" id="IPR013825">
    <property type="entry name" value="Topo_IA_cen_sub2"/>
</dbReference>
<dbReference type="InterPro" id="IPR013826">
    <property type="entry name" value="Topo_IA_cen_sub3"/>
</dbReference>
<dbReference type="InterPro" id="IPR005733">
    <property type="entry name" value="TopoI_bac-type"/>
</dbReference>
<evidence type="ECO:0000256" key="8">
    <source>
        <dbReference type="ARBA" id="ARBA00023029"/>
    </source>
</evidence>
<proteinExistence type="inferred from homology"/>
<name>A0ABV6Z5Y6_UNCC1</name>
<dbReference type="InterPro" id="IPR028612">
    <property type="entry name" value="Topoisom_1_IA"/>
</dbReference>
<dbReference type="InterPro" id="IPR013498">
    <property type="entry name" value="Topo_IA_Znf"/>
</dbReference>
<gene>
    <name evidence="18" type="primary">topA</name>
    <name evidence="18" type="ORF">ACFL27_27030</name>
</gene>
<evidence type="ECO:0000256" key="12">
    <source>
        <dbReference type="ARBA" id="ARBA00031985"/>
    </source>
</evidence>
<dbReference type="InterPro" id="IPR023405">
    <property type="entry name" value="Topo_IA_core_domain"/>
</dbReference>
<dbReference type="PANTHER" id="PTHR42785:SF1">
    <property type="entry name" value="DNA TOPOISOMERASE"/>
    <property type="match status" value="1"/>
</dbReference>
<keyword evidence="4" id="KW-0479">Metal-binding</keyword>
<evidence type="ECO:0000256" key="9">
    <source>
        <dbReference type="ARBA" id="ARBA00023125"/>
    </source>
</evidence>
<feature type="non-terminal residue" evidence="18">
    <location>
        <position position="1"/>
    </location>
</feature>
<dbReference type="NCBIfam" id="TIGR01051">
    <property type="entry name" value="topA_bact"/>
    <property type="match status" value="1"/>
</dbReference>
<comment type="similarity">
    <text evidence="2">Belongs to the type IA topoisomerase family.</text>
</comment>
<dbReference type="SMART" id="SM00436">
    <property type="entry name" value="TOP1Bc"/>
    <property type="match status" value="1"/>
</dbReference>
<dbReference type="Pfam" id="PF01131">
    <property type="entry name" value="Topoisom_bac"/>
    <property type="match status" value="1"/>
</dbReference>
<dbReference type="SMART" id="SM00437">
    <property type="entry name" value="TOP1Ac"/>
    <property type="match status" value="1"/>
</dbReference>
<evidence type="ECO:0000256" key="4">
    <source>
        <dbReference type="ARBA" id="ARBA00022723"/>
    </source>
</evidence>
<dbReference type="PROSITE" id="PS50880">
    <property type="entry name" value="TOPRIM"/>
    <property type="match status" value="1"/>
</dbReference>
<evidence type="ECO:0000313" key="18">
    <source>
        <dbReference type="EMBL" id="MFC1853855.1"/>
    </source>
</evidence>
<dbReference type="GO" id="GO:0003917">
    <property type="term" value="F:DNA topoisomerase type I (single strand cut, ATP-independent) activity"/>
    <property type="evidence" value="ECO:0007669"/>
    <property type="project" value="UniProtKB-EC"/>
</dbReference>
<keyword evidence="10 18" id="KW-0413">Isomerase</keyword>
<dbReference type="InterPro" id="IPR023406">
    <property type="entry name" value="Topo_IA_AS"/>
</dbReference>
<dbReference type="InterPro" id="IPR000380">
    <property type="entry name" value="Topo_IA"/>
</dbReference>
<keyword evidence="19" id="KW-1185">Reference proteome</keyword>
<dbReference type="Gene3D" id="3.30.65.10">
    <property type="entry name" value="Bacterial Topoisomerase I, domain 1"/>
    <property type="match status" value="2"/>
</dbReference>
<evidence type="ECO:0000256" key="10">
    <source>
        <dbReference type="ARBA" id="ARBA00023235"/>
    </source>
</evidence>
<dbReference type="Gene3D" id="3.40.50.140">
    <property type="match status" value="1"/>
</dbReference>
<evidence type="ECO:0000256" key="13">
    <source>
        <dbReference type="ARBA" id="ARBA00032235"/>
    </source>
</evidence>
<dbReference type="CDD" id="cd00186">
    <property type="entry name" value="TOP1Ac"/>
    <property type="match status" value="1"/>
</dbReference>
<dbReference type="PRINTS" id="PR00417">
    <property type="entry name" value="PRTPISMRASEI"/>
</dbReference>
<evidence type="ECO:0000259" key="17">
    <source>
        <dbReference type="PROSITE" id="PS52039"/>
    </source>
</evidence>
<keyword evidence="6" id="KW-0862">Zinc</keyword>